<proteinExistence type="predicted"/>
<evidence type="ECO:0000313" key="7">
    <source>
        <dbReference type="Proteomes" id="UP001291306"/>
    </source>
</evidence>
<gene>
    <name evidence="6" type="ORF">GNF79_21020</name>
</gene>
<dbReference type="AlphaFoldDB" id="A0AAW9IIT3"/>
<dbReference type="InterPro" id="IPR036156">
    <property type="entry name" value="Beta-gal/glucu_dom_sf"/>
</dbReference>
<protein>
    <recommendedName>
        <fullName evidence="2">beta-galactosidase</fullName>
        <ecNumber evidence="2">3.2.1.23</ecNumber>
    </recommendedName>
</protein>
<feature type="non-terminal residue" evidence="6">
    <location>
        <position position="1"/>
    </location>
</feature>
<dbReference type="EMBL" id="WNVC01001462">
    <property type="protein sequence ID" value="MDZ5001486.1"/>
    <property type="molecule type" value="Genomic_DNA"/>
</dbReference>
<keyword evidence="3" id="KW-0378">Hydrolase</keyword>
<comment type="caution">
    <text evidence="6">The sequence shown here is derived from an EMBL/GenBank/DDBJ whole genome shotgun (WGS) entry which is preliminary data.</text>
</comment>
<dbReference type="Proteomes" id="UP001291306">
    <property type="component" value="Unassembled WGS sequence"/>
</dbReference>
<dbReference type="InterPro" id="IPR017853">
    <property type="entry name" value="GH"/>
</dbReference>
<organism evidence="6 7">
    <name type="scientific">Clostridium perfringens</name>
    <dbReference type="NCBI Taxonomy" id="1502"/>
    <lineage>
        <taxon>Bacteria</taxon>
        <taxon>Bacillati</taxon>
        <taxon>Bacillota</taxon>
        <taxon>Clostridia</taxon>
        <taxon>Eubacteriales</taxon>
        <taxon>Clostridiaceae</taxon>
        <taxon>Clostridium</taxon>
    </lineage>
</organism>
<sequence>THSMGNSNGGMHKYTDLSEKYLMYQGGFIWDYIDQGILTKDIYGKEYIAFGGDFGDRPTDYNFCTNGIVYADRKVSPKMQEVKYNYQSFMVNVEETSAVIKNNNLFIDMSKYKLKYSLLKNGEVKEEGYL</sequence>
<dbReference type="GO" id="GO:0004565">
    <property type="term" value="F:beta-galactosidase activity"/>
    <property type="evidence" value="ECO:0007669"/>
    <property type="project" value="UniProtKB-EC"/>
</dbReference>
<dbReference type="GO" id="GO:0009341">
    <property type="term" value="C:beta-galactosidase complex"/>
    <property type="evidence" value="ECO:0007669"/>
    <property type="project" value="TreeGrafter"/>
</dbReference>
<dbReference type="SUPFAM" id="SSF49303">
    <property type="entry name" value="beta-Galactosidase/glucuronidase domain"/>
    <property type="match status" value="1"/>
</dbReference>
<evidence type="ECO:0000256" key="1">
    <source>
        <dbReference type="ARBA" id="ARBA00001412"/>
    </source>
</evidence>
<comment type="catalytic activity">
    <reaction evidence="1">
        <text>Hydrolysis of terminal non-reducing beta-D-galactose residues in beta-D-galactosides.</text>
        <dbReference type="EC" id="3.2.1.23"/>
    </reaction>
</comment>
<dbReference type="Gene3D" id="3.20.20.80">
    <property type="entry name" value="Glycosidases"/>
    <property type="match status" value="1"/>
</dbReference>
<dbReference type="EC" id="3.2.1.23" evidence="2"/>
<name>A0AAW9IIT3_CLOPF</name>
<feature type="domain" description="Glycoside hydrolase family 2 catalytic" evidence="5">
    <location>
        <begin position="2"/>
        <end position="89"/>
    </location>
</feature>
<dbReference type="InterPro" id="IPR050347">
    <property type="entry name" value="Bact_Beta-galactosidase"/>
</dbReference>
<dbReference type="GO" id="GO:0005990">
    <property type="term" value="P:lactose catabolic process"/>
    <property type="evidence" value="ECO:0007669"/>
    <property type="project" value="TreeGrafter"/>
</dbReference>
<keyword evidence="4" id="KW-0326">Glycosidase</keyword>
<evidence type="ECO:0000313" key="6">
    <source>
        <dbReference type="EMBL" id="MDZ5001486.1"/>
    </source>
</evidence>
<dbReference type="SUPFAM" id="SSF51445">
    <property type="entry name" value="(Trans)glycosidases"/>
    <property type="match status" value="1"/>
</dbReference>
<feature type="non-terminal residue" evidence="6">
    <location>
        <position position="130"/>
    </location>
</feature>
<dbReference type="Pfam" id="PF02836">
    <property type="entry name" value="Glyco_hydro_2_C"/>
    <property type="match status" value="1"/>
</dbReference>
<accession>A0AAW9IIT3</accession>
<evidence type="ECO:0000256" key="2">
    <source>
        <dbReference type="ARBA" id="ARBA00012756"/>
    </source>
</evidence>
<evidence type="ECO:0000259" key="5">
    <source>
        <dbReference type="Pfam" id="PF02836"/>
    </source>
</evidence>
<evidence type="ECO:0000256" key="4">
    <source>
        <dbReference type="ARBA" id="ARBA00023295"/>
    </source>
</evidence>
<reference evidence="6" key="1">
    <citation type="submission" date="2019-11" db="EMBL/GenBank/DDBJ databases">
        <title>Characterization of Clostridium perfringens isolates from swine manure treated agricultural soils.</title>
        <authorList>
            <person name="Wushke S.T."/>
        </authorList>
    </citation>
    <scope>NUCLEOTIDE SEQUENCE</scope>
    <source>
        <strain evidence="6">X26</strain>
    </source>
</reference>
<dbReference type="PANTHER" id="PTHR46323">
    <property type="entry name" value="BETA-GALACTOSIDASE"/>
    <property type="match status" value="1"/>
</dbReference>
<dbReference type="PANTHER" id="PTHR46323:SF2">
    <property type="entry name" value="BETA-GALACTOSIDASE"/>
    <property type="match status" value="1"/>
</dbReference>
<evidence type="ECO:0000256" key="3">
    <source>
        <dbReference type="ARBA" id="ARBA00022801"/>
    </source>
</evidence>
<dbReference type="RefSeq" id="WP_322459540.1">
    <property type="nucleotide sequence ID" value="NZ_WNVC01001462.1"/>
</dbReference>
<dbReference type="InterPro" id="IPR006103">
    <property type="entry name" value="Glyco_hydro_2_cat"/>
</dbReference>